<protein>
    <submittedName>
        <fullName evidence="3">Uncharacterized protein</fullName>
    </submittedName>
</protein>
<feature type="compositionally biased region" description="Polar residues" evidence="1">
    <location>
        <begin position="500"/>
        <end position="524"/>
    </location>
</feature>
<feature type="transmembrane region" description="Helical" evidence="2">
    <location>
        <begin position="93"/>
        <end position="115"/>
    </location>
</feature>
<accession>A0AAN7TK47</accession>
<feature type="compositionally biased region" description="Polar residues" evidence="1">
    <location>
        <begin position="438"/>
        <end position="455"/>
    </location>
</feature>
<feature type="compositionally biased region" description="Low complexity" evidence="1">
    <location>
        <begin position="320"/>
        <end position="330"/>
    </location>
</feature>
<dbReference type="Proteomes" id="UP001310890">
    <property type="component" value="Unassembled WGS sequence"/>
</dbReference>
<gene>
    <name evidence="3" type="ORF">LTR62_002663</name>
</gene>
<evidence type="ECO:0000313" key="3">
    <source>
        <dbReference type="EMBL" id="KAK5114094.1"/>
    </source>
</evidence>
<feature type="compositionally biased region" description="Basic and acidic residues" evidence="1">
    <location>
        <begin position="485"/>
        <end position="496"/>
    </location>
</feature>
<name>A0AAN7TK47_9PEZI</name>
<feature type="compositionally biased region" description="Basic and acidic residues" evidence="1">
    <location>
        <begin position="162"/>
        <end position="174"/>
    </location>
</feature>
<keyword evidence="2" id="KW-0472">Membrane</keyword>
<organism evidence="3 4">
    <name type="scientific">Meristemomyces frigidus</name>
    <dbReference type="NCBI Taxonomy" id="1508187"/>
    <lineage>
        <taxon>Eukaryota</taxon>
        <taxon>Fungi</taxon>
        <taxon>Dikarya</taxon>
        <taxon>Ascomycota</taxon>
        <taxon>Pezizomycotina</taxon>
        <taxon>Dothideomycetes</taxon>
        <taxon>Dothideomycetidae</taxon>
        <taxon>Mycosphaerellales</taxon>
        <taxon>Teratosphaeriaceae</taxon>
        <taxon>Meristemomyces</taxon>
    </lineage>
</organism>
<feature type="region of interest" description="Disordered" evidence="1">
    <location>
        <begin position="147"/>
        <end position="190"/>
    </location>
</feature>
<feature type="compositionally biased region" description="Pro residues" evidence="1">
    <location>
        <begin position="365"/>
        <end position="378"/>
    </location>
</feature>
<feature type="compositionally biased region" description="Acidic residues" evidence="1">
    <location>
        <begin position="404"/>
        <end position="416"/>
    </location>
</feature>
<keyword evidence="2" id="KW-1133">Transmembrane helix</keyword>
<feature type="compositionally biased region" description="Low complexity" evidence="1">
    <location>
        <begin position="590"/>
        <end position="606"/>
    </location>
</feature>
<dbReference type="EMBL" id="JAVRRL010000019">
    <property type="protein sequence ID" value="KAK5114094.1"/>
    <property type="molecule type" value="Genomic_DNA"/>
</dbReference>
<feature type="compositionally biased region" description="Low complexity" evidence="1">
    <location>
        <begin position="176"/>
        <end position="186"/>
    </location>
</feature>
<feature type="region of interest" description="Disordered" evidence="1">
    <location>
        <begin position="315"/>
        <end position="625"/>
    </location>
</feature>
<comment type="caution">
    <text evidence="3">The sequence shown here is derived from an EMBL/GenBank/DDBJ whole genome shotgun (WGS) entry which is preliminary data.</text>
</comment>
<evidence type="ECO:0000256" key="1">
    <source>
        <dbReference type="SAM" id="MobiDB-lite"/>
    </source>
</evidence>
<dbReference type="AlphaFoldDB" id="A0AAN7TK47"/>
<evidence type="ECO:0000313" key="4">
    <source>
        <dbReference type="Proteomes" id="UP001310890"/>
    </source>
</evidence>
<reference evidence="3" key="1">
    <citation type="submission" date="2023-08" db="EMBL/GenBank/DDBJ databases">
        <title>Black Yeasts Isolated from many extreme environments.</title>
        <authorList>
            <person name="Coleine C."/>
            <person name="Stajich J.E."/>
            <person name="Selbmann L."/>
        </authorList>
    </citation>
    <scope>NUCLEOTIDE SEQUENCE</scope>
    <source>
        <strain evidence="3">CCFEE 5401</strain>
    </source>
</reference>
<evidence type="ECO:0000256" key="2">
    <source>
        <dbReference type="SAM" id="Phobius"/>
    </source>
</evidence>
<keyword evidence="2" id="KW-0812">Transmembrane</keyword>
<sequence>MREPTSTAAVTTTTLDVLTTSAVAPTTSATATATHTSSVSPLRASASMTSSTPVTLSSTAVVSLSTSSTATAAGALLPAGSAQGSSNLDTAEAVGVSVAAFGGLALIMALVWLCIRTRRRKGICRSPRSPHDSYDFIDEAPPRFSPFNYTYADPRGPLGGFNEKRAELPTDKRTQSQRSQKQPPKSEYNEKTDALGVFHGLHNSPRSNKSNETLRTISQLLPEKPGETPPRPSIKQFAPTMHSPETVFEEYRPQGLGSATMSSGRMPLQVAGGQSPKRIPPQKIPWAPSQEALKPLGLSLQPPKKVSRSVLMVPLPINISPPSSTKSSSSVLDYYVSPPGARQSLGPLGSPLTPMSFEPQRRTRPPPPTITVPKPTYPPRAVRRGSSKTSKRESGGSDTSFESTDPDEPTPPDEEDKQLSPVEEHSPISRVRYPKVPRSSNQSIPRSPPMQTLSPTYDPAPMQTLSPTYDPARSVRRVVSPREQQTQREIPRDDRAALPSRTQLQPVTPEQQTISSPSASSLRGTTLAAKRRGDSPEVNKQLVIATTNLRVAGRRPSEDQTVIFPAPTPPRTSSVKNNVGHDSPLKGYGRTTNTSQTTPTPPNTTRRPTDPRLQSPGMKSPSSGHRIVHHVIDVDGERSQQVGLESPVWEPKLTPSRRGDDLFLEVGLHSPRGFGPGVRTREVQGLVPGFGGSGKGQAGMMGA</sequence>
<proteinExistence type="predicted"/>